<dbReference type="Pfam" id="PF01590">
    <property type="entry name" value="GAF"/>
    <property type="match status" value="1"/>
</dbReference>
<dbReference type="InterPro" id="IPR003018">
    <property type="entry name" value="GAF"/>
</dbReference>
<dbReference type="RefSeq" id="WP_138253906.1">
    <property type="nucleotide sequence ID" value="NZ_VAVZ01000039.1"/>
</dbReference>
<evidence type="ECO:0000313" key="3">
    <source>
        <dbReference type="Proteomes" id="UP000310458"/>
    </source>
</evidence>
<dbReference type="InterPro" id="IPR029016">
    <property type="entry name" value="GAF-like_dom_sf"/>
</dbReference>
<feature type="domain" description="GAF" evidence="1">
    <location>
        <begin position="36"/>
        <end position="187"/>
    </location>
</feature>
<proteinExistence type="predicted"/>
<dbReference type="SUPFAM" id="SSF55781">
    <property type="entry name" value="GAF domain-like"/>
    <property type="match status" value="1"/>
</dbReference>
<accession>A0A5R9B8B1</accession>
<organism evidence="2 3">
    <name type="scientific">Nesterenkonia salmonea</name>
    <dbReference type="NCBI Taxonomy" id="1804987"/>
    <lineage>
        <taxon>Bacteria</taxon>
        <taxon>Bacillati</taxon>
        <taxon>Actinomycetota</taxon>
        <taxon>Actinomycetes</taxon>
        <taxon>Micrococcales</taxon>
        <taxon>Micrococcaceae</taxon>
        <taxon>Nesterenkonia</taxon>
    </lineage>
</organism>
<dbReference type="PANTHER" id="PTHR33744:SF1">
    <property type="entry name" value="DNA-BINDING TRANSCRIPTIONAL ACTIVATOR ADER"/>
    <property type="match status" value="1"/>
</dbReference>
<dbReference type="EMBL" id="VAVZ01000039">
    <property type="protein sequence ID" value="TLP93880.1"/>
    <property type="molecule type" value="Genomic_DNA"/>
</dbReference>
<comment type="caution">
    <text evidence="2">The sequence shown here is derived from an EMBL/GenBank/DDBJ whole genome shotgun (WGS) entry which is preliminary data.</text>
</comment>
<reference evidence="2 3" key="1">
    <citation type="submission" date="2019-05" db="EMBL/GenBank/DDBJ databases">
        <title>Nesterenkonia sp. GY074 isolated from the Southern Atlantic Ocean.</title>
        <authorList>
            <person name="Zhang G."/>
        </authorList>
    </citation>
    <scope>NUCLEOTIDE SEQUENCE [LARGE SCALE GENOMIC DNA]</scope>
    <source>
        <strain evidence="2 3">GY074</strain>
    </source>
</reference>
<gene>
    <name evidence="2" type="ORF">FEF26_12670</name>
</gene>
<dbReference type="Gene3D" id="3.30.450.40">
    <property type="match status" value="1"/>
</dbReference>
<keyword evidence="3" id="KW-1185">Reference proteome</keyword>
<dbReference type="InterPro" id="IPR025736">
    <property type="entry name" value="PucR_C-HTH_dom"/>
</dbReference>
<sequence length="594" mass="63111">MTASFPDVEELFSEPETAELLSAISEMSLDLANVGDREALLAAMLRRARLLLGADMAYVSLNDLAEGETYIALTDGVRTESYATIRMPFGTGVLGAAAAGGKLVLTQDYLADETLLRLPEIDRIVEREGVRAIAGAPMRVGGRVVGAFLVAHRAPRGLGARAREALEQFAVHAAVALDQARRSEEITRLRGELRVRDTGESAERRRLEDLVRLDERLMGAMVGASHEVAAVFSVLEESLDEPVALYDPTGRLLLGRDVVHEEDRPSWWLRSAIDTSLSGGGAAVARLEPGECGVMAVAAASDHLSTLVVQDSSAEALAALSHAAPFIAVMVLLGRTAAVEVELEQISLVEELIDSRAAVRPSTASRVAAHGLRLDGATAALVIDFAGEARGETVRMTRVALGGRGALLSAHDSHLCVLVNAESAHEVGASIAHNLELAGVRAIVGAAHASAGGVRGVRRAHAEAVELADAARAVGWESGFADIAALGVVGALVHDRSGVTARAIVERALGPVLTYDNSRGTELAETLHEFFAAGGALKTTATAMRVHPNTVRQRLERIDSLLGTQWRNPAEQLHVQTALQLWRLSRRGLLERFD</sequence>
<dbReference type="OrthoDB" id="8026818at2"/>
<dbReference type="Proteomes" id="UP000310458">
    <property type="component" value="Unassembled WGS sequence"/>
</dbReference>
<protein>
    <submittedName>
        <fullName evidence="2">GAF domain-containing protein</fullName>
    </submittedName>
</protein>
<dbReference type="AlphaFoldDB" id="A0A5R9B8B1"/>
<dbReference type="PANTHER" id="PTHR33744">
    <property type="entry name" value="CARBOHYDRATE DIACID REGULATOR"/>
    <property type="match status" value="1"/>
</dbReference>
<evidence type="ECO:0000259" key="1">
    <source>
        <dbReference type="SMART" id="SM00065"/>
    </source>
</evidence>
<dbReference type="InterPro" id="IPR051448">
    <property type="entry name" value="CdaR-like_regulators"/>
</dbReference>
<dbReference type="InterPro" id="IPR042070">
    <property type="entry name" value="PucR_C-HTH_sf"/>
</dbReference>
<dbReference type="SMART" id="SM00065">
    <property type="entry name" value="GAF"/>
    <property type="match status" value="1"/>
</dbReference>
<dbReference type="Pfam" id="PF13556">
    <property type="entry name" value="HTH_30"/>
    <property type="match status" value="1"/>
</dbReference>
<name>A0A5R9B8B1_9MICC</name>
<dbReference type="Gene3D" id="1.10.10.2840">
    <property type="entry name" value="PucR C-terminal helix-turn-helix domain"/>
    <property type="match status" value="1"/>
</dbReference>
<evidence type="ECO:0000313" key="2">
    <source>
        <dbReference type="EMBL" id="TLP93880.1"/>
    </source>
</evidence>